<name>A0AAW0BDI3_9AGAR</name>
<sequence length="211" mass="24596">MSTTTVGVRPARWSAGERRRRAFMKRFSRMTALQRLRFLCNVNPYQDYGGFIYAFTQRVYNRSGVYIGTRVKYGLTNNIDRRRREYRDCGRMRWISYWATDCVKLTANLALEAMIHARLRVRGINIKKVDCVCGGHHREFFWKAGIGRTVDIKRVVEQTLIATAQRIDRHIPAAKSHTGCVRLNQVVARVLSLAPYPFGSYHNFIRDTIEM</sequence>
<evidence type="ECO:0000313" key="3">
    <source>
        <dbReference type="Proteomes" id="UP001362999"/>
    </source>
</evidence>
<dbReference type="Pfam" id="PF10544">
    <property type="entry name" value="T5orf172"/>
    <property type="match status" value="1"/>
</dbReference>
<evidence type="ECO:0000259" key="1">
    <source>
        <dbReference type="Pfam" id="PF10544"/>
    </source>
</evidence>
<gene>
    <name evidence="2" type="ORF">R3P38DRAFT_2779635</name>
</gene>
<dbReference type="Proteomes" id="UP001362999">
    <property type="component" value="Unassembled WGS sequence"/>
</dbReference>
<keyword evidence="3" id="KW-1185">Reference proteome</keyword>
<evidence type="ECO:0000313" key="2">
    <source>
        <dbReference type="EMBL" id="KAK7024083.1"/>
    </source>
</evidence>
<dbReference type="EMBL" id="JAWWNJ010000035">
    <property type="protein sequence ID" value="KAK7024083.1"/>
    <property type="molecule type" value="Genomic_DNA"/>
</dbReference>
<reference evidence="2 3" key="1">
    <citation type="journal article" date="2024" name="J Genomics">
        <title>Draft genome sequencing and assembly of Favolaschia claudopus CIRM-BRFM 2984 isolated from oak limbs.</title>
        <authorList>
            <person name="Navarro D."/>
            <person name="Drula E."/>
            <person name="Chaduli D."/>
            <person name="Cazenave R."/>
            <person name="Ahrendt S."/>
            <person name="Wang J."/>
            <person name="Lipzen A."/>
            <person name="Daum C."/>
            <person name="Barry K."/>
            <person name="Grigoriev I.V."/>
            <person name="Favel A."/>
            <person name="Rosso M.N."/>
            <person name="Martin F."/>
        </authorList>
    </citation>
    <scope>NUCLEOTIDE SEQUENCE [LARGE SCALE GENOMIC DNA]</scope>
    <source>
        <strain evidence="2 3">CIRM-BRFM 2984</strain>
    </source>
</reference>
<accession>A0AAW0BDI3</accession>
<protein>
    <recommendedName>
        <fullName evidence="1">Bacteriophage T5 Orf172 DNA-binding domain-containing protein</fullName>
    </recommendedName>
</protein>
<proteinExistence type="predicted"/>
<organism evidence="2 3">
    <name type="scientific">Favolaschia claudopus</name>
    <dbReference type="NCBI Taxonomy" id="2862362"/>
    <lineage>
        <taxon>Eukaryota</taxon>
        <taxon>Fungi</taxon>
        <taxon>Dikarya</taxon>
        <taxon>Basidiomycota</taxon>
        <taxon>Agaricomycotina</taxon>
        <taxon>Agaricomycetes</taxon>
        <taxon>Agaricomycetidae</taxon>
        <taxon>Agaricales</taxon>
        <taxon>Marasmiineae</taxon>
        <taxon>Mycenaceae</taxon>
        <taxon>Favolaschia</taxon>
    </lineage>
</organism>
<feature type="domain" description="Bacteriophage T5 Orf172 DNA-binding" evidence="1">
    <location>
        <begin position="50"/>
        <end position="147"/>
    </location>
</feature>
<dbReference type="InterPro" id="IPR018306">
    <property type="entry name" value="Phage_T5_Orf172_DNA-bd"/>
</dbReference>
<dbReference type="AlphaFoldDB" id="A0AAW0BDI3"/>
<comment type="caution">
    <text evidence="2">The sequence shown here is derived from an EMBL/GenBank/DDBJ whole genome shotgun (WGS) entry which is preliminary data.</text>
</comment>